<sequence length="645" mass="74846">MFDRLFPIPKHSLDYNGQLDSLRGVAVLLVILFHIYPKEFSFGYVGVDIFFVLSGYLITGIIISRIETGNFSFLEFYRNRIRRIFPAMIIVLLASMIAGYIFLFPKELELFSKHLKSSFLFYQNITLINEAGYWDEASIKKPLLHFWSLSIEEQFYLFWPLILVIFAKIDRSWTTKLIILFFVLFSISLIGIQDSFYGSLSRFWELSFGGLVYIYSKSDILKNRNFSIPAVIIFISGISLAYGNSEYSYIKTFFIVVATGILILSFNGTKNVIFDSKLLLFFGLISYPLYLWHYVIIGYLHIFGFDVPSIGIWIALISIFLSYLTYRFIEVYSRSQQSYYFAGALLLTAIFLVFVSHYIHKTRGLNQREHIKNITNANFDRAPMQDSNATSIIEKIVGKNTNISQMRANTKNLKEPFFMIIGDSHAYSSYDAIALEFKKTRYKVFCISNNSIPPLIASEDDINDKVDKKNKTILNIIESVKPKKVIWISRGEIYASGNKFLLNSNNKNNENYKIRNFYEHLEKTFRYFDKKNITLYFVLENPEMGFAPEDCLKRPLLNSPINLKCSIPKSLHLKRQEKFIYNVNKIASQYKNIKIIDTQNIFCDSNVCYAKKNGELLYFDDNHLNLAGAKLQATEIARQIFTNDK</sequence>
<comment type="subcellular location">
    <subcellularLocation>
        <location evidence="1">Cell membrane</location>
        <topology evidence="1">Multi-pass membrane protein</topology>
    </subcellularLocation>
</comment>
<dbReference type="PANTHER" id="PTHR23028:SF53">
    <property type="entry name" value="ACYL_TRANSF_3 DOMAIN-CONTAINING PROTEIN"/>
    <property type="match status" value="1"/>
</dbReference>
<accession>A0A0S4XM13</accession>
<protein>
    <submittedName>
        <fullName evidence="11">Acyltransferase 3</fullName>
        <ecNumber evidence="11">2.3.1.-</ecNumber>
    </submittedName>
</protein>
<keyword evidence="4 8" id="KW-0812">Transmembrane</keyword>
<organism evidence="11">
    <name type="scientific">Sulfurovum sp. enrichment culture clone C5</name>
    <dbReference type="NCBI Taxonomy" id="497650"/>
    <lineage>
        <taxon>Bacteria</taxon>
        <taxon>Pseudomonadati</taxon>
        <taxon>Campylobacterota</taxon>
        <taxon>Epsilonproteobacteria</taxon>
        <taxon>Campylobacterales</taxon>
        <taxon>Sulfurovaceae</taxon>
        <taxon>Sulfurovum</taxon>
        <taxon>environmental samples</taxon>
    </lineage>
</organism>
<dbReference type="SUPFAM" id="SSF52266">
    <property type="entry name" value="SGNH hydrolase"/>
    <property type="match status" value="1"/>
</dbReference>
<feature type="domain" description="SGNH" evidence="10">
    <location>
        <begin position="414"/>
        <end position="637"/>
    </location>
</feature>
<evidence type="ECO:0000256" key="5">
    <source>
        <dbReference type="ARBA" id="ARBA00022989"/>
    </source>
</evidence>
<evidence type="ECO:0000256" key="6">
    <source>
        <dbReference type="ARBA" id="ARBA00023136"/>
    </source>
</evidence>
<feature type="domain" description="Acyltransferase 3" evidence="9">
    <location>
        <begin position="17"/>
        <end position="326"/>
    </location>
</feature>
<keyword evidence="5 8" id="KW-1133">Transmembrane helix</keyword>
<feature type="transmembrane region" description="Helical" evidence="8">
    <location>
        <begin position="249"/>
        <end position="266"/>
    </location>
</feature>
<gene>
    <name evidence="11" type="ORF">BN3087_140004</name>
</gene>
<evidence type="ECO:0000256" key="2">
    <source>
        <dbReference type="ARBA" id="ARBA00022475"/>
    </source>
</evidence>
<dbReference type="InterPro" id="IPR002656">
    <property type="entry name" value="Acyl_transf_3_dom"/>
</dbReference>
<keyword evidence="3 11" id="KW-0808">Transferase</keyword>
<dbReference type="EC" id="2.3.1.-" evidence="11"/>
<evidence type="ECO:0000259" key="10">
    <source>
        <dbReference type="Pfam" id="PF19040"/>
    </source>
</evidence>
<dbReference type="InterPro" id="IPR043968">
    <property type="entry name" value="SGNH"/>
</dbReference>
<evidence type="ECO:0000256" key="7">
    <source>
        <dbReference type="ARBA" id="ARBA00023315"/>
    </source>
</evidence>
<reference evidence="11" key="1">
    <citation type="submission" date="2015-11" db="EMBL/GenBank/DDBJ databases">
        <authorList>
            <person name="Zhang Y."/>
            <person name="Guo Z."/>
        </authorList>
    </citation>
    <scope>NUCLEOTIDE SEQUENCE</scope>
    <source>
        <strain evidence="11">BN30871</strain>
    </source>
</reference>
<evidence type="ECO:0000256" key="8">
    <source>
        <dbReference type="SAM" id="Phobius"/>
    </source>
</evidence>
<dbReference type="EMBL" id="FAXN01000012">
    <property type="protein sequence ID" value="CUV64981.1"/>
    <property type="molecule type" value="Genomic_DNA"/>
</dbReference>
<dbReference type="GO" id="GO:0009103">
    <property type="term" value="P:lipopolysaccharide biosynthetic process"/>
    <property type="evidence" value="ECO:0007669"/>
    <property type="project" value="TreeGrafter"/>
</dbReference>
<evidence type="ECO:0000256" key="4">
    <source>
        <dbReference type="ARBA" id="ARBA00022692"/>
    </source>
</evidence>
<dbReference type="PANTHER" id="PTHR23028">
    <property type="entry name" value="ACETYLTRANSFERASE"/>
    <property type="match status" value="1"/>
</dbReference>
<proteinExistence type="predicted"/>
<dbReference type="InterPro" id="IPR036514">
    <property type="entry name" value="SGNH_hydro_sf"/>
</dbReference>
<keyword evidence="7 11" id="KW-0012">Acyltransferase</keyword>
<feature type="transmembrane region" description="Helical" evidence="8">
    <location>
        <begin position="144"/>
        <end position="166"/>
    </location>
</feature>
<name>A0A0S4XM13_9BACT</name>
<dbReference type="AlphaFoldDB" id="A0A0S4XM13"/>
<dbReference type="Pfam" id="PF01757">
    <property type="entry name" value="Acyl_transf_3"/>
    <property type="match status" value="1"/>
</dbReference>
<evidence type="ECO:0000256" key="3">
    <source>
        <dbReference type="ARBA" id="ARBA00022679"/>
    </source>
</evidence>
<dbReference type="GO" id="GO:0016788">
    <property type="term" value="F:hydrolase activity, acting on ester bonds"/>
    <property type="evidence" value="ECO:0007669"/>
    <property type="project" value="UniProtKB-ARBA"/>
</dbReference>
<feature type="transmembrane region" description="Helical" evidence="8">
    <location>
        <begin position="278"/>
        <end position="302"/>
    </location>
</feature>
<evidence type="ECO:0000313" key="11">
    <source>
        <dbReference type="EMBL" id="CUV64981.1"/>
    </source>
</evidence>
<feature type="transmembrane region" description="Helical" evidence="8">
    <location>
        <begin position="42"/>
        <end position="63"/>
    </location>
</feature>
<feature type="transmembrane region" description="Helical" evidence="8">
    <location>
        <begin position="173"/>
        <end position="190"/>
    </location>
</feature>
<dbReference type="GO" id="GO:0016747">
    <property type="term" value="F:acyltransferase activity, transferring groups other than amino-acyl groups"/>
    <property type="evidence" value="ECO:0007669"/>
    <property type="project" value="InterPro"/>
</dbReference>
<evidence type="ECO:0000259" key="9">
    <source>
        <dbReference type="Pfam" id="PF01757"/>
    </source>
</evidence>
<feature type="transmembrane region" description="Helical" evidence="8">
    <location>
        <begin position="84"/>
        <end position="103"/>
    </location>
</feature>
<dbReference type="Pfam" id="PF19040">
    <property type="entry name" value="SGNH"/>
    <property type="match status" value="1"/>
</dbReference>
<dbReference type="GO" id="GO:0005886">
    <property type="term" value="C:plasma membrane"/>
    <property type="evidence" value="ECO:0007669"/>
    <property type="project" value="UniProtKB-SubCell"/>
</dbReference>
<dbReference type="Gene3D" id="3.40.50.1110">
    <property type="entry name" value="SGNH hydrolase"/>
    <property type="match status" value="1"/>
</dbReference>
<keyword evidence="2" id="KW-1003">Cell membrane</keyword>
<feature type="transmembrane region" description="Helical" evidence="8">
    <location>
        <begin position="308"/>
        <end position="326"/>
    </location>
</feature>
<feature type="transmembrane region" description="Helical" evidence="8">
    <location>
        <begin position="338"/>
        <end position="359"/>
    </location>
</feature>
<dbReference type="InterPro" id="IPR050879">
    <property type="entry name" value="Acyltransferase_3"/>
</dbReference>
<keyword evidence="6 8" id="KW-0472">Membrane</keyword>
<evidence type="ECO:0000256" key="1">
    <source>
        <dbReference type="ARBA" id="ARBA00004651"/>
    </source>
</evidence>